<reference evidence="2 3" key="1">
    <citation type="submission" date="2017-08" db="EMBL/GenBank/DDBJ databases">
        <title>Infants hospitalized years apart are colonized by the same room-sourced microbial strains.</title>
        <authorList>
            <person name="Brooks B."/>
            <person name="Olm M.R."/>
            <person name="Firek B.A."/>
            <person name="Baker R."/>
            <person name="Thomas B.C."/>
            <person name="Morowitz M.J."/>
            <person name="Banfield J.F."/>
        </authorList>
    </citation>
    <scope>NUCLEOTIDE SEQUENCE [LARGE SCALE GENOMIC DNA]</scope>
    <source>
        <strain evidence="2">S2_005_002_R2_33</strain>
    </source>
</reference>
<feature type="signal peptide" evidence="1">
    <location>
        <begin position="1"/>
        <end position="21"/>
    </location>
</feature>
<feature type="chain" id="PRO_5016046724" evidence="1">
    <location>
        <begin position="22"/>
        <end position="550"/>
    </location>
</feature>
<organism evidence="2 3">
    <name type="scientific">Novosphingobium pentaromativorans</name>
    <dbReference type="NCBI Taxonomy" id="205844"/>
    <lineage>
        <taxon>Bacteria</taxon>
        <taxon>Pseudomonadati</taxon>
        <taxon>Pseudomonadota</taxon>
        <taxon>Alphaproteobacteria</taxon>
        <taxon>Sphingomonadales</taxon>
        <taxon>Sphingomonadaceae</taxon>
        <taxon>Novosphingobium</taxon>
    </lineage>
</organism>
<gene>
    <name evidence="2" type="ORF">DI555_03665</name>
</gene>
<comment type="caution">
    <text evidence="2">The sequence shown here is derived from an EMBL/GenBank/DDBJ whole genome shotgun (WGS) entry which is preliminary data.</text>
</comment>
<evidence type="ECO:0000256" key="1">
    <source>
        <dbReference type="SAM" id="SignalP"/>
    </source>
</evidence>
<sequence>MAIVRNLLAVTAVLGSLPACTQAPLPNPEGPSAETGLKIGRQEISTVPTPEGMIVRSATYTPSGKVLVSYAKQADAPERDITLATMNDDGTRLHVFFTGKIPERPKDNGLRYMVFPDNRRIFMGDFVIECTAPLEACTDARLLPVQYPAEIADGDHVGHRWSEPIVAPDNRHIAWTSLLANYAALVFTGELQHGGAGYVIVNPQIVSTLDPFRPDPAHADGVLPSPIRGGEVKQFVGGGTAISAVGAVRRDLPGSVVLDLPSGRNEAITDTPGYTETTIFSPDEKLGITMTTRFSAGSDLAVLGLLPRPYPDSLNMALSMFAYTYSVTGVRRERPGNVGPALIDIAASKSTAGYLGANLNTDPDWVYYSPMSWHPDGRRAMWMEGRRDGGTQRIQIVRLPDYRPGPSIPARRTPPKVSYGITDLSAVKAYAHSSRDIHVRVYGRTSGHIDYDRTPEKVEKVYTNFSNDGLNVFSGREVTLPNPRGNSTYMARIDLAGPRPGRMDLKLTFGPLGGSMPARIVFDQGADGQPLSQGYAEYAGQRKEVSKLNR</sequence>
<protein>
    <submittedName>
        <fullName evidence="2">Uncharacterized protein</fullName>
    </submittedName>
</protein>
<evidence type="ECO:0000313" key="3">
    <source>
        <dbReference type="Proteomes" id="UP000249082"/>
    </source>
</evidence>
<name>A0A2W5NX11_9SPHN</name>
<keyword evidence="1" id="KW-0732">Signal</keyword>
<proteinExistence type="predicted"/>
<dbReference type="AlphaFoldDB" id="A0A2W5NX11"/>
<dbReference type="SUPFAM" id="SSF82171">
    <property type="entry name" value="DPP6 N-terminal domain-like"/>
    <property type="match status" value="1"/>
</dbReference>
<accession>A0A2W5NX11</accession>
<dbReference type="EMBL" id="QFPX01000003">
    <property type="protein sequence ID" value="PZQ56469.1"/>
    <property type="molecule type" value="Genomic_DNA"/>
</dbReference>
<evidence type="ECO:0000313" key="2">
    <source>
        <dbReference type="EMBL" id="PZQ56469.1"/>
    </source>
</evidence>
<dbReference type="Proteomes" id="UP000249082">
    <property type="component" value="Unassembled WGS sequence"/>
</dbReference>